<feature type="non-terminal residue" evidence="3">
    <location>
        <position position="1"/>
    </location>
</feature>
<proteinExistence type="inferred from homology"/>
<dbReference type="Proteomes" id="UP000697995">
    <property type="component" value="Unassembled WGS sequence"/>
</dbReference>
<dbReference type="RefSeq" id="WP_207191892.1">
    <property type="nucleotide sequence ID" value="NZ_NRSG01000750.1"/>
</dbReference>
<dbReference type="EMBL" id="NRSG01000750">
    <property type="protein sequence ID" value="MBK1662776.1"/>
    <property type="molecule type" value="Genomic_DNA"/>
</dbReference>
<dbReference type="PANTHER" id="PTHR42928">
    <property type="entry name" value="TRICARBOXYLATE-BINDING PROTEIN"/>
    <property type="match status" value="1"/>
</dbReference>
<reference evidence="3 4" key="1">
    <citation type="journal article" date="2020" name="Microorganisms">
        <title>Osmotic Adaptation and Compatible Solute Biosynthesis of Phototrophic Bacteria as Revealed from Genome Analyses.</title>
        <authorList>
            <person name="Imhoff J.F."/>
            <person name="Rahn T."/>
            <person name="Kunzel S."/>
            <person name="Keller A."/>
            <person name="Neulinger S.C."/>
        </authorList>
    </citation>
    <scope>NUCLEOTIDE SEQUENCE [LARGE SCALE GENOMIC DNA]</scope>
    <source>
        <strain evidence="3 4">DSM 15382</strain>
    </source>
</reference>
<dbReference type="InterPro" id="IPR005064">
    <property type="entry name" value="BUG"/>
</dbReference>
<dbReference type="Gene3D" id="3.40.190.10">
    <property type="entry name" value="Periplasmic binding protein-like II"/>
    <property type="match status" value="1"/>
</dbReference>
<dbReference type="PIRSF" id="PIRSF017082">
    <property type="entry name" value="YflP"/>
    <property type="match status" value="1"/>
</dbReference>
<dbReference type="Pfam" id="PF03401">
    <property type="entry name" value="TctC"/>
    <property type="match status" value="1"/>
</dbReference>
<evidence type="ECO:0000313" key="4">
    <source>
        <dbReference type="Proteomes" id="UP000697995"/>
    </source>
</evidence>
<keyword evidence="2" id="KW-0732">Signal</keyword>
<sequence>LGHDGCAMTPLSRRAALALGASALAAPALAQGDGFPNRPLKMVIPFPPGGGSDILGRLLAQRMGEALGQPVVPENRSGAGGNIGTDAVAKAPPDGYTIVTVFNTVVVNQFVYSRLPFDLRRDLAPVAKVALAPTVIAGGPKLQARDLREVVEITRRQPGLLNHGTPGLGTITHVSAELMDAMSGGKLTHVHYRGTGPAVTAAVSGEVELVSAPLSAVDELIKAGRLRALGNLAAQASPLLPGVPTVAEAAGLPGYAVDNWGAVLAPAGVPEPIRRRLEDAARQAVDTPEGRAALAARGIESSFADGASLLRVIEEDSRRWEPVIRKADIRVE</sequence>
<accession>A0ABS1D863</accession>
<feature type="signal peptide" evidence="2">
    <location>
        <begin position="1"/>
        <end position="30"/>
    </location>
</feature>
<comment type="caution">
    <text evidence="3">The sequence shown here is derived from an EMBL/GenBank/DDBJ whole genome shotgun (WGS) entry which is preliminary data.</text>
</comment>
<name>A0ABS1D863_9PROT</name>
<protein>
    <recommendedName>
        <fullName evidence="5">Tripartite tricarboxylate transporter substrate binding protein</fullName>
    </recommendedName>
</protein>
<gene>
    <name evidence="3" type="ORF">CKO45_31910</name>
</gene>
<dbReference type="PANTHER" id="PTHR42928:SF5">
    <property type="entry name" value="BLR1237 PROTEIN"/>
    <property type="match status" value="1"/>
</dbReference>
<evidence type="ECO:0000256" key="1">
    <source>
        <dbReference type="ARBA" id="ARBA00006987"/>
    </source>
</evidence>
<evidence type="ECO:0000313" key="3">
    <source>
        <dbReference type="EMBL" id="MBK1662776.1"/>
    </source>
</evidence>
<comment type="similarity">
    <text evidence="1">Belongs to the UPF0065 (bug) family.</text>
</comment>
<feature type="chain" id="PRO_5045485540" description="Tripartite tricarboxylate transporter substrate binding protein" evidence="2">
    <location>
        <begin position="31"/>
        <end position="332"/>
    </location>
</feature>
<evidence type="ECO:0008006" key="5">
    <source>
        <dbReference type="Google" id="ProtNLM"/>
    </source>
</evidence>
<evidence type="ECO:0000256" key="2">
    <source>
        <dbReference type="SAM" id="SignalP"/>
    </source>
</evidence>
<organism evidence="3 4">
    <name type="scientific">Paracraurococcus ruber</name>
    <dbReference type="NCBI Taxonomy" id="77675"/>
    <lineage>
        <taxon>Bacteria</taxon>
        <taxon>Pseudomonadati</taxon>
        <taxon>Pseudomonadota</taxon>
        <taxon>Alphaproteobacteria</taxon>
        <taxon>Acetobacterales</taxon>
        <taxon>Roseomonadaceae</taxon>
        <taxon>Paracraurococcus</taxon>
    </lineage>
</organism>
<dbReference type="InterPro" id="IPR042100">
    <property type="entry name" value="Bug_dom1"/>
</dbReference>
<keyword evidence="4" id="KW-1185">Reference proteome</keyword>
<dbReference type="Gene3D" id="3.40.190.150">
    <property type="entry name" value="Bordetella uptake gene, domain 1"/>
    <property type="match status" value="1"/>
</dbReference>